<dbReference type="InterPro" id="IPR016181">
    <property type="entry name" value="Acyl_CoA_acyltransferase"/>
</dbReference>
<dbReference type="PaxDb" id="880073-Calab_1993"/>
<dbReference type="PROSITE" id="PS51186">
    <property type="entry name" value="GNAT"/>
    <property type="match status" value="1"/>
</dbReference>
<keyword evidence="1" id="KW-0472">Membrane</keyword>
<dbReference type="GO" id="GO:0016747">
    <property type="term" value="F:acyltransferase activity, transferring groups other than amino-acyl groups"/>
    <property type="evidence" value="ECO:0007669"/>
    <property type="project" value="InterPro"/>
</dbReference>
<dbReference type="SUPFAM" id="SSF55729">
    <property type="entry name" value="Acyl-CoA N-acyltransferases (Nat)"/>
    <property type="match status" value="1"/>
</dbReference>
<evidence type="ECO:0000313" key="6">
    <source>
        <dbReference type="Proteomes" id="UP000183868"/>
    </source>
</evidence>
<sequence length="206" mass="24295">MVVYEYIGYAGSVLIAVSLMMKNIYHLRRVNLIGATTFALYGFLVKAYPVVLLNGFIALVDLYYLIRMNREQDSFRLQPLSKQLSIYFDRFLEFHWSEIKKFFPECNPKDFEGAERYLILRNMVPVGLVVLERQDAETIFIKLDYAIPDYRDYKNGRFMVQALSRKFKEEGVKKMVAQSTVASHRKYLKKIGFKQTAEGRFEYWLT</sequence>
<keyword evidence="5" id="KW-1185">Reference proteome</keyword>
<dbReference type="HOGENOM" id="CLU_111897_0_0_0"/>
<evidence type="ECO:0000256" key="1">
    <source>
        <dbReference type="SAM" id="Phobius"/>
    </source>
</evidence>
<dbReference type="Proteomes" id="UP000183868">
    <property type="component" value="Chromosome"/>
</dbReference>
<proteinExistence type="predicted"/>
<dbReference type="Proteomes" id="UP000004671">
    <property type="component" value="Chromosome"/>
</dbReference>
<dbReference type="KEGG" id="caby:Cabys_758"/>
<dbReference type="Pfam" id="PF00583">
    <property type="entry name" value="Acetyltransf_1"/>
    <property type="match status" value="1"/>
</dbReference>
<accession>H1XUB6</accession>
<evidence type="ECO:0000313" key="5">
    <source>
        <dbReference type="Proteomes" id="UP000004671"/>
    </source>
</evidence>
<protein>
    <submittedName>
        <fullName evidence="3">Inner membrane protein</fullName>
    </submittedName>
</protein>
<keyword evidence="1" id="KW-0812">Transmembrane</keyword>
<dbReference type="EMBL" id="CM001402">
    <property type="protein sequence ID" value="EHO41606.1"/>
    <property type="molecule type" value="Genomic_DNA"/>
</dbReference>
<reference evidence="4 5" key="1">
    <citation type="submission" date="2011-09" db="EMBL/GenBank/DDBJ databases">
        <title>The permanent draft genome of Caldithrix abyssi DSM 13497.</title>
        <authorList>
            <consortium name="US DOE Joint Genome Institute (JGI-PGF)"/>
            <person name="Lucas S."/>
            <person name="Han J."/>
            <person name="Lapidus A."/>
            <person name="Bruce D."/>
            <person name="Goodwin L."/>
            <person name="Pitluck S."/>
            <person name="Peters L."/>
            <person name="Kyrpides N."/>
            <person name="Mavromatis K."/>
            <person name="Ivanova N."/>
            <person name="Mikhailova N."/>
            <person name="Chertkov O."/>
            <person name="Detter J.C."/>
            <person name="Tapia R."/>
            <person name="Han C."/>
            <person name="Land M."/>
            <person name="Hauser L."/>
            <person name="Markowitz V."/>
            <person name="Cheng J.-F."/>
            <person name="Hugenholtz P."/>
            <person name="Woyke T."/>
            <person name="Wu D."/>
            <person name="Spring S."/>
            <person name="Brambilla E."/>
            <person name="Klenk H.-P."/>
            <person name="Eisen J.A."/>
        </authorList>
    </citation>
    <scope>NUCLEOTIDE SEQUENCE [LARGE SCALE GENOMIC DNA]</scope>
    <source>
        <strain evidence="4 5">DSM 13497</strain>
    </source>
</reference>
<dbReference type="InParanoid" id="H1XUB6"/>
<dbReference type="eggNOG" id="COG1246">
    <property type="taxonomic scope" value="Bacteria"/>
</dbReference>
<organism evidence="4 5">
    <name type="scientific">Caldithrix abyssi DSM 13497</name>
    <dbReference type="NCBI Taxonomy" id="880073"/>
    <lineage>
        <taxon>Bacteria</taxon>
        <taxon>Pseudomonadati</taxon>
        <taxon>Calditrichota</taxon>
        <taxon>Calditrichia</taxon>
        <taxon>Calditrichales</taxon>
        <taxon>Calditrichaceae</taxon>
        <taxon>Caldithrix</taxon>
    </lineage>
</organism>
<name>H1XUB6_CALAY</name>
<dbReference type="Gene3D" id="3.40.630.30">
    <property type="match status" value="1"/>
</dbReference>
<evidence type="ECO:0000313" key="4">
    <source>
        <dbReference type="EMBL" id="EHO41606.1"/>
    </source>
</evidence>
<feature type="transmembrane region" description="Helical" evidence="1">
    <location>
        <begin position="37"/>
        <end position="66"/>
    </location>
</feature>
<feature type="transmembrane region" description="Helical" evidence="1">
    <location>
        <begin position="6"/>
        <end position="25"/>
    </location>
</feature>
<dbReference type="EMBL" id="CP018099">
    <property type="protein sequence ID" value="APF17509.1"/>
    <property type="molecule type" value="Genomic_DNA"/>
</dbReference>
<dbReference type="InterPro" id="IPR000182">
    <property type="entry name" value="GNAT_dom"/>
</dbReference>
<evidence type="ECO:0000313" key="3">
    <source>
        <dbReference type="EMBL" id="APF17509.1"/>
    </source>
</evidence>
<reference evidence="3 6" key="2">
    <citation type="submission" date="2016-11" db="EMBL/GenBank/DDBJ databases">
        <title>Genomic analysis of Caldithrix abyssi and proposal of a novel bacterial phylum Caldithrichaeota.</title>
        <authorList>
            <person name="Kublanov I."/>
            <person name="Sigalova O."/>
            <person name="Gavrilov S."/>
            <person name="Lebedinsky A."/>
            <person name="Ivanova N."/>
            <person name="Daum C."/>
            <person name="Reddy T."/>
            <person name="Klenk H.P."/>
            <person name="Goker M."/>
            <person name="Reva O."/>
            <person name="Miroshnichenko M."/>
            <person name="Kyprides N."/>
            <person name="Woyke T."/>
            <person name="Gelfand M."/>
        </authorList>
    </citation>
    <scope>NUCLEOTIDE SEQUENCE [LARGE SCALE GENOMIC DNA]</scope>
    <source>
        <strain evidence="3 6">LF13</strain>
    </source>
</reference>
<evidence type="ECO:0000259" key="2">
    <source>
        <dbReference type="PROSITE" id="PS51186"/>
    </source>
</evidence>
<keyword evidence="1" id="KW-1133">Transmembrane helix</keyword>
<gene>
    <name evidence="3" type="ORF">Cabys_758</name>
    <name evidence="4" type="ORF">Calab_1993</name>
</gene>
<feature type="domain" description="N-acetyltransferase" evidence="2">
    <location>
        <begin position="64"/>
        <end position="206"/>
    </location>
</feature>
<dbReference type="AlphaFoldDB" id="H1XUB6"/>